<dbReference type="PANTHER" id="PTHR11105:SF0">
    <property type="entry name" value="CITRAMALYL-COA LYASE, MITOCHONDRIAL"/>
    <property type="match status" value="1"/>
</dbReference>
<dbReference type="EC" id="6.2.1.9" evidence="3"/>
<dbReference type="Gene3D" id="3.20.20.60">
    <property type="entry name" value="Phosphoenolpyruvate-binding domains"/>
    <property type="match status" value="1"/>
</dbReference>
<dbReference type="GO" id="GO:0046872">
    <property type="term" value="F:metal ion binding"/>
    <property type="evidence" value="ECO:0007669"/>
    <property type="project" value="UniProtKB-KW"/>
</dbReference>
<evidence type="ECO:0000259" key="2">
    <source>
        <dbReference type="Pfam" id="PF03328"/>
    </source>
</evidence>
<gene>
    <name evidence="3" type="ORF">RRSL_02485</name>
</gene>
<dbReference type="InterPro" id="IPR005000">
    <property type="entry name" value="Aldolase/citrate-lyase_domain"/>
</dbReference>
<organism evidence="3 4">
    <name type="scientific">Ralstonia solanacearum (strain UW551)</name>
    <dbReference type="NCBI Taxonomy" id="342110"/>
    <lineage>
        <taxon>Bacteria</taxon>
        <taxon>Pseudomonadati</taxon>
        <taxon>Pseudomonadota</taxon>
        <taxon>Betaproteobacteria</taxon>
        <taxon>Burkholderiales</taxon>
        <taxon>Burkholderiaceae</taxon>
        <taxon>Ralstonia</taxon>
        <taxon>Ralstonia solanacearum species complex</taxon>
    </lineage>
</organism>
<dbReference type="EMBL" id="AAKL01000030">
    <property type="protein sequence ID" value="EAP72413.1"/>
    <property type="molecule type" value="Genomic_DNA"/>
</dbReference>
<dbReference type="Gene3D" id="6.10.140.960">
    <property type="match status" value="1"/>
</dbReference>
<evidence type="ECO:0000313" key="3">
    <source>
        <dbReference type="EMBL" id="EAP72413.1"/>
    </source>
</evidence>
<keyword evidence="1" id="KW-0479">Metal-binding</keyword>
<dbReference type="GO" id="GO:0047777">
    <property type="term" value="F:(S)-citramalyl-CoA lyase activity"/>
    <property type="evidence" value="ECO:0007669"/>
    <property type="project" value="TreeGrafter"/>
</dbReference>
<name>A0AB33VCX1_RALSU</name>
<feature type="domain" description="HpcH/HpaI aldolase/citrate lyase" evidence="2">
    <location>
        <begin position="59"/>
        <end position="260"/>
    </location>
</feature>
<keyword evidence="3" id="KW-0436">Ligase</keyword>
<dbReference type="InterPro" id="IPR040442">
    <property type="entry name" value="Pyrv_kinase-like_dom_sf"/>
</dbReference>
<accession>A0AB33VCX1</accession>
<dbReference type="InterPro" id="IPR015813">
    <property type="entry name" value="Pyrv/PenolPyrv_kinase-like_dom"/>
</dbReference>
<reference evidence="3 4" key="1">
    <citation type="journal article" date="2006" name="Mol. Plant Microbe Interact.">
        <title>Identification of open reading frames unique to a select agent: Ralstonia solanacearum race 3 biovar 2.</title>
        <authorList>
            <person name="Gabriel D.W."/>
            <person name="Allen C."/>
            <person name="Schell M."/>
            <person name="Denny T.P."/>
            <person name="Greenberg J.T."/>
            <person name="Duan Y.P."/>
            <person name="Flores-Cruz Z."/>
            <person name="Huang Q."/>
            <person name="Clifford J.M."/>
            <person name="Presting G."/>
            <person name="Gonzalez E.T."/>
            <person name="Reddy J."/>
            <person name="Elphinstone J."/>
            <person name="Swanson J."/>
            <person name="Yao J."/>
            <person name="Mulholland V."/>
            <person name="Liu L."/>
            <person name="Farmerie W."/>
            <person name="Patnaikuni M."/>
            <person name="Balogh B."/>
            <person name="Norman D."/>
            <person name="Alvarez A."/>
            <person name="Castillo J.A."/>
            <person name="Jones J."/>
            <person name="Saddler G."/>
            <person name="Walunas T."/>
            <person name="Zhukov A."/>
            <person name="Mikhailova N."/>
        </authorList>
    </citation>
    <scope>NUCLEOTIDE SEQUENCE [LARGE SCALE GENOMIC DNA]</scope>
    <source>
        <strain evidence="3 4">UW551</strain>
    </source>
</reference>
<dbReference type="AlphaFoldDB" id="A0AB33VCX1"/>
<evidence type="ECO:0000256" key="1">
    <source>
        <dbReference type="ARBA" id="ARBA00022723"/>
    </source>
</evidence>
<dbReference type="Pfam" id="PF03328">
    <property type="entry name" value="HpcH_HpaI"/>
    <property type="match status" value="1"/>
</dbReference>
<dbReference type="GO" id="GO:0106064">
    <property type="term" value="P:regulation of cobalamin metabolic process"/>
    <property type="evidence" value="ECO:0007669"/>
    <property type="project" value="TreeGrafter"/>
</dbReference>
<sequence length="339" mass="36702">MQSAVSASTRHDAVHPTEVLFQDDAAPAQLPVCDHYAGAEKLMRKSLALQQALGPVFDITFDCEDGAAVGQERAHAELAAQLINSDDNRFNRVGVRIHDPNHDAWTQDVDILVGQAGRRLAYVTVPKVRDVVEVARVTDRVNQAAKAAGIARHLPIHVLIETHGALAQVFDIAALVQVECLSFGLMDFVSAHNGAIPGAAMGSPEQFEHPLIRRALTDISAACHAHGKVPSHNVSTDIKHPDRAGADAARARNAFGYLRKWSIHPDQIGPIVAAFRPSHHEVAQAAAILTAAQDASWGPIQHEGRLHDRASYRYWWAVLQQAHTTGVTVPPEAAARFFG</sequence>
<protein>
    <submittedName>
        <fullName evidence="3">Malate--CoA ligase alpha chain</fullName>
        <ecNumber evidence="3">6.2.1.9</ecNumber>
    </submittedName>
</protein>
<dbReference type="InterPro" id="IPR040186">
    <property type="entry name" value="Citramalyl-CoA_lyase"/>
</dbReference>
<dbReference type="Proteomes" id="UP000005933">
    <property type="component" value="Unassembled WGS sequence"/>
</dbReference>
<comment type="caution">
    <text evidence="3">The sequence shown here is derived from an EMBL/GenBank/DDBJ whole genome shotgun (WGS) entry which is preliminary data.</text>
</comment>
<dbReference type="SUPFAM" id="SSF51621">
    <property type="entry name" value="Phosphoenolpyruvate/pyruvate domain"/>
    <property type="match status" value="1"/>
</dbReference>
<proteinExistence type="predicted"/>
<dbReference type="GO" id="GO:0050074">
    <property type="term" value="F:malate-CoA ligase activity"/>
    <property type="evidence" value="ECO:0007669"/>
    <property type="project" value="UniProtKB-EC"/>
</dbReference>
<evidence type="ECO:0000313" key="4">
    <source>
        <dbReference type="Proteomes" id="UP000005933"/>
    </source>
</evidence>
<dbReference type="PANTHER" id="PTHR11105">
    <property type="entry name" value="CITRATE LYASE SUBUNIT BETA-RELATED"/>
    <property type="match status" value="1"/>
</dbReference>